<evidence type="ECO:0000313" key="3">
    <source>
        <dbReference type="Proteomes" id="UP000502996"/>
    </source>
</evidence>
<dbReference type="Proteomes" id="UP000502996">
    <property type="component" value="Chromosome"/>
</dbReference>
<organism evidence="2 3">
    <name type="scientific">Nocardioides anomalus</name>
    <dbReference type="NCBI Taxonomy" id="2712223"/>
    <lineage>
        <taxon>Bacteria</taxon>
        <taxon>Bacillati</taxon>
        <taxon>Actinomycetota</taxon>
        <taxon>Actinomycetes</taxon>
        <taxon>Propionibacteriales</taxon>
        <taxon>Nocardioidaceae</taxon>
        <taxon>Nocardioides</taxon>
    </lineage>
</organism>
<dbReference type="AlphaFoldDB" id="A0A6G6W982"/>
<protein>
    <submittedName>
        <fullName evidence="2">Uncharacterized protein</fullName>
    </submittedName>
</protein>
<keyword evidence="1" id="KW-0472">Membrane</keyword>
<proteinExistence type="predicted"/>
<feature type="transmembrane region" description="Helical" evidence="1">
    <location>
        <begin position="147"/>
        <end position="170"/>
    </location>
</feature>
<reference evidence="2 3" key="1">
    <citation type="submission" date="2020-02" db="EMBL/GenBank/DDBJ databases">
        <title>Full genome sequence of Nocardioides sp. R-3366.</title>
        <authorList>
            <person name="Im W.-T."/>
        </authorList>
    </citation>
    <scope>NUCLEOTIDE SEQUENCE [LARGE SCALE GENOMIC DNA]</scope>
    <source>
        <strain evidence="2 3">R-3366</strain>
    </source>
</reference>
<accession>A0A6G6W982</accession>
<keyword evidence="3" id="KW-1185">Reference proteome</keyword>
<evidence type="ECO:0000256" key="1">
    <source>
        <dbReference type="SAM" id="Phobius"/>
    </source>
</evidence>
<name>A0A6G6W982_9ACTN</name>
<dbReference type="RefSeq" id="WP_165228299.1">
    <property type="nucleotide sequence ID" value="NZ_CP049257.1"/>
</dbReference>
<dbReference type="KEGG" id="nano:G5V58_01995"/>
<gene>
    <name evidence="2" type="ORF">G5V58_01995</name>
</gene>
<keyword evidence="1" id="KW-0812">Transmembrane</keyword>
<dbReference type="EMBL" id="CP049257">
    <property type="protein sequence ID" value="QIG41707.1"/>
    <property type="molecule type" value="Genomic_DNA"/>
</dbReference>
<keyword evidence="1" id="KW-1133">Transmembrane helix</keyword>
<sequence length="331" mass="36214">MNPTTAVHPEVAAFLDRVRRELLDLDEEQREELLDGLEADLSEQRAAGDPLPDPTAYAAELRAAAGLGAARAPRLRLRRPARSVADVLDEARDEWTSWTTRHEATRTAWTLVEALRPAWWVLRAWVAATLLDQLAGPWERVTLWPTLGVPLLGPVVLLAAVVISVLIGLGRLWPGSGPERSTAARLVLVGLNVVAVLLPLTFTLPTGHQDHTVYASPLHPAKAPDVLRHGREVVRNIYAYDAQGQPLQGVQLFDQEGRPVAVSPRSSMGRGQQREVTCPWLNGTTQLYNVFPLPQRTQKRGTCLRDLGQVGEPGFRPVPLASVPPVSPVSP</sequence>
<feature type="transmembrane region" description="Helical" evidence="1">
    <location>
        <begin position="182"/>
        <end position="202"/>
    </location>
</feature>
<evidence type="ECO:0000313" key="2">
    <source>
        <dbReference type="EMBL" id="QIG41707.1"/>
    </source>
</evidence>